<accession>A0ABY9THF5</accession>
<dbReference type="EMBL" id="CP134146">
    <property type="protein sequence ID" value="WNC68172.1"/>
    <property type="molecule type" value="Genomic_DNA"/>
</dbReference>
<name>A0ABY9THF5_9GAMM</name>
<sequence>MKITPSISPCLKWFLNGHHLDFCVDVCGQFGHTLPSVPDGNFIKKGNLRDLQAKGYITKENTYIFGVQYSRFTITEFAKKFFKGNVNDFTR</sequence>
<dbReference type="RefSeq" id="WP_348387329.1">
    <property type="nucleotide sequence ID" value="NZ_CP134146.1"/>
</dbReference>
<keyword evidence="2" id="KW-1185">Reference proteome</keyword>
<reference evidence="2" key="1">
    <citation type="submission" date="2023-09" db="EMBL/GenBank/DDBJ databases">
        <authorList>
            <person name="Li S."/>
            <person name="Li X."/>
            <person name="Zhang C."/>
            <person name="Zhao Z."/>
        </authorList>
    </citation>
    <scope>NUCLEOTIDE SEQUENCE [LARGE SCALE GENOMIC DNA]</scope>
    <source>
        <strain evidence="2">SQ345</strain>
    </source>
</reference>
<proteinExistence type="predicted"/>
<dbReference type="Proteomes" id="UP001248581">
    <property type="component" value="Chromosome"/>
</dbReference>
<protein>
    <submittedName>
        <fullName evidence="1">Uncharacterized protein</fullName>
    </submittedName>
</protein>
<organism evidence="1 2">
    <name type="scientific">Thalassotalea nanhaiensis</name>
    <dbReference type="NCBI Taxonomy" id="3065648"/>
    <lineage>
        <taxon>Bacteria</taxon>
        <taxon>Pseudomonadati</taxon>
        <taxon>Pseudomonadota</taxon>
        <taxon>Gammaproteobacteria</taxon>
        <taxon>Alteromonadales</taxon>
        <taxon>Colwelliaceae</taxon>
        <taxon>Thalassotalea</taxon>
    </lineage>
</organism>
<gene>
    <name evidence="1" type="ORF">RI845_16800</name>
</gene>
<evidence type="ECO:0000313" key="2">
    <source>
        <dbReference type="Proteomes" id="UP001248581"/>
    </source>
</evidence>
<evidence type="ECO:0000313" key="1">
    <source>
        <dbReference type="EMBL" id="WNC68172.1"/>
    </source>
</evidence>